<gene>
    <name evidence="2" type="ORF">St703_01720</name>
</gene>
<evidence type="ECO:0000313" key="3">
    <source>
        <dbReference type="Proteomes" id="UP000326951"/>
    </source>
</evidence>
<evidence type="ECO:0000256" key="1">
    <source>
        <dbReference type="SAM" id="MobiDB-lite"/>
    </source>
</evidence>
<name>A0A5K7WT00_9BACL</name>
<protein>
    <submittedName>
        <fullName evidence="2">Uncharacterized protein</fullName>
    </submittedName>
</protein>
<sequence>MAELNLWSEGKKQLTLKVNDSNEQLIEKIIDRWFDRIVSHKVNLKQAPVKVNGDFKEQVPKSRIHQIVVNRRKNEIDKRIDEFIHKGGKPEPGAPSDKPKRKVVKDETIDDEAQRALPYPERVLVPASVECPSCGHNHIRLTSYGSHFTYCPECNKKLYIKEMNSTPDEYGVYAHAFEIFLDQPPVTEDDAKGSDDHD</sequence>
<dbReference type="Proteomes" id="UP000326951">
    <property type="component" value="Chromosome"/>
</dbReference>
<reference evidence="2 3" key="1">
    <citation type="submission" date="2019-09" db="EMBL/GenBank/DDBJ databases">
        <title>Complete genome sequence of Sporolactobacillus terrae 70-3.</title>
        <authorList>
            <person name="Tanaka N."/>
            <person name="Shiwa Y."/>
            <person name="Fujita N."/>
            <person name="Tanasupawat S."/>
        </authorList>
    </citation>
    <scope>NUCLEOTIDE SEQUENCE [LARGE SCALE GENOMIC DNA]</scope>
    <source>
        <strain evidence="2 3">70-3</strain>
    </source>
</reference>
<dbReference type="AlphaFoldDB" id="A0A5K7WT00"/>
<feature type="region of interest" description="Disordered" evidence="1">
    <location>
        <begin position="84"/>
        <end position="103"/>
    </location>
</feature>
<organism evidence="2 3">
    <name type="scientific">Sporolactobacillus terrae</name>
    <dbReference type="NCBI Taxonomy" id="269673"/>
    <lineage>
        <taxon>Bacteria</taxon>
        <taxon>Bacillati</taxon>
        <taxon>Bacillota</taxon>
        <taxon>Bacilli</taxon>
        <taxon>Bacillales</taxon>
        <taxon>Sporolactobacillaceae</taxon>
        <taxon>Sporolactobacillus</taxon>
    </lineage>
</organism>
<accession>A0A5K7WT00</accession>
<dbReference type="RefSeq" id="WP_152080052.1">
    <property type="nucleotide sequence ID" value="NZ_AP021853.1"/>
</dbReference>
<proteinExistence type="predicted"/>
<dbReference type="EMBL" id="AP021853">
    <property type="protein sequence ID" value="BBN97467.1"/>
    <property type="molecule type" value="Genomic_DNA"/>
</dbReference>
<evidence type="ECO:0000313" key="2">
    <source>
        <dbReference type="EMBL" id="BBN97467.1"/>
    </source>
</evidence>